<organism evidence="1 2">
    <name type="scientific">Hujiaoplasma nucleasis</name>
    <dbReference type="NCBI Taxonomy" id="2725268"/>
    <lineage>
        <taxon>Bacteria</taxon>
        <taxon>Bacillati</taxon>
        <taxon>Mycoplasmatota</taxon>
        <taxon>Mollicutes</taxon>
        <taxon>Candidatus Izemoplasmatales</taxon>
        <taxon>Hujiaoplasmataceae</taxon>
        <taxon>Hujiaoplasma</taxon>
    </lineage>
</organism>
<dbReference type="KEGG" id="tbk:HF295_04080"/>
<dbReference type="Proteomes" id="UP000512167">
    <property type="component" value="Chromosome"/>
</dbReference>
<sequence>MKRRLHLSLAALVGSVLLFIVTSLAWFSVSEWVNVGMFQSSVSGYSIDYTLYESTDGLVYNEIDSIQMSMQVPGDEKYFRLVLSNPSSRNYDVIVYLSSINDVLTNGSISLIEVIQVTSTVDGLVNRDDTLENLMSGGMAPLINHIDIEGSGSETIDFTLGVLPSAGNEYQGLEIEIDDIRIYFNAE</sequence>
<keyword evidence="2" id="KW-1185">Reference proteome</keyword>
<evidence type="ECO:0000313" key="1">
    <source>
        <dbReference type="EMBL" id="QLY40082.1"/>
    </source>
</evidence>
<dbReference type="EMBL" id="CP051151">
    <property type="protein sequence ID" value="QLY40082.1"/>
    <property type="molecule type" value="Genomic_DNA"/>
</dbReference>
<proteinExistence type="predicted"/>
<name>A0A7L6N3Q4_9MOLU</name>
<reference evidence="1 2" key="1">
    <citation type="submission" date="2020-04" db="EMBL/GenBank/DDBJ databases">
        <authorList>
            <person name="Zheng R.K."/>
            <person name="Sun C.M."/>
        </authorList>
    </citation>
    <scope>NUCLEOTIDE SEQUENCE [LARGE SCALE GENOMIC DNA]</scope>
    <source>
        <strain evidence="2">zrk29</strain>
    </source>
</reference>
<protein>
    <submittedName>
        <fullName evidence="1">Uncharacterized protein</fullName>
    </submittedName>
</protein>
<gene>
    <name evidence="1" type="ORF">HF295_04080</name>
</gene>
<dbReference type="AlphaFoldDB" id="A0A7L6N3Q4"/>
<accession>A0A7L6N3Q4</accession>
<dbReference type="RefSeq" id="WP_312032580.1">
    <property type="nucleotide sequence ID" value="NZ_CP051151.1"/>
</dbReference>
<evidence type="ECO:0000313" key="2">
    <source>
        <dbReference type="Proteomes" id="UP000512167"/>
    </source>
</evidence>